<gene>
    <name evidence="1" type="ORF">AG1IA_02676</name>
</gene>
<accession>L8X3W2</accession>
<evidence type="ECO:0000313" key="2">
    <source>
        <dbReference type="Proteomes" id="UP000011668"/>
    </source>
</evidence>
<sequence length="54" mass="5866">MPCHAARSQLTSGLAAPLCLVYNSTSSTFTRSLSSQSIFPPILRGPSPSLRRFR</sequence>
<dbReference type="EMBL" id="AFRT01000581">
    <property type="protein sequence ID" value="ELU43309.1"/>
    <property type="molecule type" value="Genomic_DNA"/>
</dbReference>
<dbReference type="HOGENOM" id="CLU_3052028_0_0_1"/>
<proteinExistence type="predicted"/>
<reference evidence="1 2" key="1">
    <citation type="journal article" date="2013" name="Nat. Commun.">
        <title>The evolution and pathogenic mechanisms of the rice sheath blight pathogen.</title>
        <authorList>
            <person name="Zheng A."/>
            <person name="Lin R."/>
            <person name="Xu L."/>
            <person name="Qin P."/>
            <person name="Tang C."/>
            <person name="Ai P."/>
            <person name="Zhang D."/>
            <person name="Liu Y."/>
            <person name="Sun Z."/>
            <person name="Feng H."/>
            <person name="Wang Y."/>
            <person name="Chen Y."/>
            <person name="Liang X."/>
            <person name="Fu R."/>
            <person name="Li Q."/>
            <person name="Zhang J."/>
            <person name="Yu X."/>
            <person name="Xie Z."/>
            <person name="Ding L."/>
            <person name="Guan P."/>
            <person name="Tang J."/>
            <person name="Liang Y."/>
            <person name="Wang S."/>
            <person name="Deng Q."/>
            <person name="Li S."/>
            <person name="Zhu J."/>
            <person name="Wang L."/>
            <person name="Liu H."/>
            <person name="Li P."/>
        </authorList>
    </citation>
    <scope>NUCLEOTIDE SEQUENCE [LARGE SCALE GENOMIC DNA]</scope>
    <source>
        <strain evidence="2">AG-1 IA</strain>
    </source>
</reference>
<dbReference type="AlphaFoldDB" id="L8X3W2"/>
<keyword evidence="2" id="KW-1185">Reference proteome</keyword>
<organism evidence="1 2">
    <name type="scientific">Thanatephorus cucumeris (strain AG1-IA)</name>
    <name type="common">Rice sheath blight fungus</name>
    <name type="synonym">Rhizoctonia solani</name>
    <dbReference type="NCBI Taxonomy" id="983506"/>
    <lineage>
        <taxon>Eukaryota</taxon>
        <taxon>Fungi</taxon>
        <taxon>Dikarya</taxon>
        <taxon>Basidiomycota</taxon>
        <taxon>Agaricomycotina</taxon>
        <taxon>Agaricomycetes</taxon>
        <taxon>Cantharellales</taxon>
        <taxon>Ceratobasidiaceae</taxon>
        <taxon>Rhizoctonia</taxon>
        <taxon>Rhizoctonia solani AG-1</taxon>
    </lineage>
</organism>
<comment type="caution">
    <text evidence="1">The sequence shown here is derived from an EMBL/GenBank/DDBJ whole genome shotgun (WGS) entry which is preliminary data.</text>
</comment>
<evidence type="ECO:0000313" key="1">
    <source>
        <dbReference type="EMBL" id="ELU43309.1"/>
    </source>
</evidence>
<dbReference type="Proteomes" id="UP000011668">
    <property type="component" value="Unassembled WGS sequence"/>
</dbReference>
<name>L8X3W2_THACA</name>
<protein>
    <submittedName>
        <fullName evidence="1">Uncharacterized protein</fullName>
    </submittedName>
</protein>